<sequence length="185" mass="21333">MATKKFIRQCITCKKQEPIRQHQLMGDLPEFRVNPERAFYHCGVDYTGFVEVKANKGRGIKTTKGYIALFVCMVTKAVHLELVSDLTSSAFLAAVHRMPARRGAPRHMYSDNGTNFVGAHRKLQEEYHHLQNVFSDKLFTEITKLNIEWHFNAPSWPQAGGLWERAVRSLKHHLKRVIGQQKLTF</sequence>
<accession>A0ACC2Q019</accession>
<dbReference type="EMBL" id="CM056808">
    <property type="protein sequence ID" value="KAJ8704282.1"/>
    <property type="molecule type" value="Genomic_DNA"/>
</dbReference>
<comment type="caution">
    <text evidence="1">The sequence shown here is derived from an EMBL/GenBank/DDBJ whole genome shotgun (WGS) entry which is preliminary data.</text>
</comment>
<protein>
    <submittedName>
        <fullName evidence="1">Uncharacterized protein</fullName>
    </submittedName>
</protein>
<reference evidence="1" key="1">
    <citation type="submission" date="2023-03" db="EMBL/GenBank/DDBJ databases">
        <title>Chromosome-level genomes of two armyworms, Mythimna separata and Mythimna loreyi, provide insights into the biosynthesis and reception of sex pheromones.</title>
        <authorList>
            <person name="Zhao H."/>
        </authorList>
    </citation>
    <scope>NUCLEOTIDE SEQUENCE</scope>
    <source>
        <strain evidence="1">BeijingLab</strain>
    </source>
</reference>
<organism evidence="1 2">
    <name type="scientific">Mythimna loreyi</name>
    <dbReference type="NCBI Taxonomy" id="667449"/>
    <lineage>
        <taxon>Eukaryota</taxon>
        <taxon>Metazoa</taxon>
        <taxon>Ecdysozoa</taxon>
        <taxon>Arthropoda</taxon>
        <taxon>Hexapoda</taxon>
        <taxon>Insecta</taxon>
        <taxon>Pterygota</taxon>
        <taxon>Neoptera</taxon>
        <taxon>Endopterygota</taxon>
        <taxon>Lepidoptera</taxon>
        <taxon>Glossata</taxon>
        <taxon>Ditrysia</taxon>
        <taxon>Noctuoidea</taxon>
        <taxon>Noctuidae</taxon>
        <taxon>Noctuinae</taxon>
        <taxon>Hadenini</taxon>
        <taxon>Mythimna</taxon>
    </lineage>
</organism>
<gene>
    <name evidence="1" type="ORF">PYW08_013006</name>
</gene>
<proteinExistence type="predicted"/>
<name>A0ACC2Q019_9NEOP</name>
<dbReference type="Proteomes" id="UP001231649">
    <property type="component" value="Chromosome 32"/>
</dbReference>
<evidence type="ECO:0000313" key="2">
    <source>
        <dbReference type="Proteomes" id="UP001231649"/>
    </source>
</evidence>
<evidence type="ECO:0000313" key="1">
    <source>
        <dbReference type="EMBL" id="KAJ8704282.1"/>
    </source>
</evidence>
<keyword evidence="2" id="KW-1185">Reference proteome</keyword>